<feature type="region of interest" description="Disordered" evidence="1">
    <location>
        <begin position="1"/>
        <end position="53"/>
    </location>
</feature>
<protein>
    <submittedName>
        <fullName evidence="2">Uncharacterized protein</fullName>
    </submittedName>
</protein>
<dbReference type="EMBL" id="WMLF01000410">
    <property type="protein sequence ID" value="MBB1246115.1"/>
    <property type="molecule type" value="Genomic_DNA"/>
</dbReference>
<organism evidence="2 3">
    <name type="scientific">Streptomyces durbertensis</name>
    <dbReference type="NCBI Taxonomy" id="2448886"/>
    <lineage>
        <taxon>Bacteria</taxon>
        <taxon>Bacillati</taxon>
        <taxon>Actinomycetota</taxon>
        <taxon>Actinomycetes</taxon>
        <taxon>Kitasatosporales</taxon>
        <taxon>Streptomycetaceae</taxon>
        <taxon>Streptomyces</taxon>
    </lineage>
</organism>
<feature type="compositionally biased region" description="Basic residues" evidence="1">
    <location>
        <begin position="1"/>
        <end position="10"/>
    </location>
</feature>
<proteinExistence type="predicted"/>
<dbReference type="Proteomes" id="UP000766698">
    <property type="component" value="Unassembled WGS sequence"/>
</dbReference>
<evidence type="ECO:0000256" key="1">
    <source>
        <dbReference type="SAM" id="MobiDB-lite"/>
    </source>
</evidence>
<name>A0ABR6ELA4_9ACTN</name>
<feature type="compositionally biased region" description="Polar residues" evidence="1">
    <location>
        <begin position="13"/>
        <end position="38"/>
    </location>
</feature>
<keyword evidence="3" id="KW-1185">Reference proteome</keyword>
<sequence>MAKNKNRTRPKASDTSKAAPEQSTSAAEQMESTASTVGAKTERKRQSKRFGHN</sequence>
<evidence type="ECO:0000313" key="3">
    <source>
        <dbReference type="Proteomes" id="UP000766698"/>
    </source>
</evidence>
<gene>
    <name evidence="2" type="ORF">GL263_21530</name>
</gene>
<dbReference type="RefSeq" id="WP_182857392.1">
    <property type="nucleotide sequence ID" value="NZ_WMLF01000410.1"/>
</dbReference>
<evidence type="ECO:0000313" key="2">
    <source>
        <dbReference type="EMBL" id="MBB1246115.1"/>
    </source>
</evidence>
<accession>A0ABR6ELA4</accession>
<reference evidence="3" key="1">
    <citation type="journal article" date="2020" name="Syst. Appl. Microbiol.">
        <title>Streptomyces alkaliterrae sp. nov., isolated from an alkaline soil, and emended descriptions of Streptomyces alkaliphilus, Streptomyces calidiresistens and Streptomyces durbertensis.</title>
        <authorList>
            <person name="Swiecimska M."/>
            <person name="Golinska P."/>
            <person name="Nouioui I."/>
            <person name="Wypij M."/>
            <person name="Rai M."/>
            <person name="Sangal V."/>
            <person name="Goodfellow M."/>
        </authorList>
    </citation>
    <scope>NUCLEOTIDE SEQUENCE [LARGE SCALE GENOMIC DNA]</scope>
    <source>
        <strain evidence="3">DSM 104538</strain>
    </source>
</reference>
<comment type="caution">
    <text evidence="2">The sequence shown here is derived from an EMBL/GenBank/DDBJ whole genome shotgun (WGS) entry which is preliminary data.</text>
</comment>
<feature type="compositionally biased region" description="Basic residues" evidence="1">
    <location>
        <begin position="42"/>
        <end position="53"/>
    </location>
</feature>